<dbReference type="InterPro" id="IPR027417">
    <property type="entry name" value="P-loop_NTPase"/>
</dbReference>
<protein>
    <recommendedName>
        <fullName evidence="3 12">DNA replication and repair protein RecF</fullName>
    </recommendedName>
</protein>
<dbReference type="GO" id="GO:0009432">
    <property type="term" value="P:SOS response"/>
    <property type="evidence" value="ECO:0007669"/>
    <property type="project" value="UniProtKB-UniRule"/>
</dbReference>
<keyword evidence="10 12" id="KW-0234">DNA repair</keyword>
<accession>F0SUH1</accession>
<dbReference type="GO" id="GO:0000731">
    <property type="term" value="P:DNA synthesis involved in DNA repair"/>
    <property type="evidence" value="ECO:0007669"/>
    <property type="project" value="TreeGrafter"/>
</dbReference>
<keyword evidence="16" id="KW-1185">Reference proteome</keyword>
<evidence type="ECO:0000256" key="6">
    <source>
        <dbReference type="ARBA" id="ARBA00022741"/>
    </source>
</evidence>
<evidence type="ECO:0000256" key="11">
    <source>
        <dbReference type="ARBA" id="ARBA00023236"/>
    </source>
</evidence>
<dbReference type="GO" id="GO:0005737">
    <property type="term" value="C:cytoplasm"/>
    <property type="evidence" value="ECO:0007669"/>
    <property type="project" value="UniProtKB-SubCell"/>
</dbReference>
<evidence type="ECO:0000256" key="3">
    <source>
        <dbReference type="ARBA" id="ARBA00020170"/>
    </source>
</evidence>
<sequence>MLIHNLYFKNFRNYSEQEITFTNGINILVGSNGQGKTNVLEGIYYLLMGKSYRVNQESELIYWGQKNFYLRANFEAYERKYCLESYYEKGKKAIKINQLACQKLSEYVGMINVVFFTPDDLNIIKSGPLERRRFIDLLLIQVKPAHISLLNTYIRILKQKSILLKRSLNKAAANDQLLVWNEQLLETGSRVIRNRYEMTEKLQNQCGKMFSKVFGCHENMDLQYVSLGRKSLDEALAYFPEALEKQRDAEIERRAVLVGPHRDDIIVNINGRSARYYASQGQQRSLVLCLKLAEMEIINKEKEEYPILLLDDVLSELDEGRREYLMEYISNSNKQTMITTTDLGQIEKQKDPAVYIVKQGTIRRES</sequence>
<dbReference type="PROSITE" id="PS00617">
    <property type="entry name" value="RECF_1"/>
    <property type="match status" value="1"/>
</dbReference>
<dbReference type="GO" id="GO:0006260">
    <property type="term" value="P:DNA replication"/>
    <property type="evidence" value="ECO:0007669"/>
    <property type="project" value="UniProtKB-UniRule"/>
</dbReference>
<dbReference type="Proteomes" id="UP000007488">
    <property type="component" value="Chromosome"/>
</dbReference>
<dbReference type="RefSeq" id="WP_013623255.1">
    <property type="nucleotide sequence ID" value="NC_015172.1"/>
</dbReference>
<dbReference type="HAMAP" id="MF_00365">
    <property type="entry name" value="RecF"/>
    <property type="match status" value="1"/>
</dbReference>
<dbReference type="GO" id="GO:0003697">
    <property type="term" value="F:single-stranded DNA binding"/>
    <property type="evidence" value="ECO:0007669"/>
    <property type="project" value="UniProtKB-UniRule"/>
</dbReference>
<dbReference type="Gene3D" id="1.20.1050.90">
    <property type="entry name" value="RecF/RecN/SMC, N-terminal domain"/>
    <property type="match status" value="1"/>
</dbReference>
<organism evidence="15 16">
    <name type="scientific">Syntrophobotulus glycolicus (strain DSM 8271 / FlGlyR)</name>
    <dbReference type="NCBI Taxonomy" id="645991"/>
    <lineage>
        <taxon>Bacteria</taxon>
        <taxon>Bacillati</taxon>
        <taxon>Bacillota</taxon>
        <taxon>Clostridia</taxon>
        <taxon>Eubacteriales</taxon>
        <taxon>Desulfitobacteriaceae</taxon>
        <taxon>Syntrophobotulus</taxon>
    </lineage>
</organism>
<keyword evidence="4 12" id="KW-0963">Cytoplasm</keyword>
<evidence type="ECO:0000256" key="8">
    <source>
        <dbReference type="ARBA" id="ARBA00022840"/>
    </source>
</evidence>
<keyword evidence="5 12" id="KW-0235">DNA replication</keyword>
<keyword evidence="8 12" id="KW-0067">ATP-binding</keyword>
<comment type="function">
    <text evidence="12 13">The RecF protein is involved in DNA metabolism; it is required for DNA replication and normal SOS inducibility. RecF binds preferentially to single-stranded, linear DNA. It also seems to bind ATP.</text>
</comment>
<keyword evidence="11 12" id="KW-0742">SOS response</keyword>
<evidence type="ECO:0000256" key="7">
    <source>
        <dbReference type="ARBA" id="ARBA00022763"/>
    </source>
</evidence>
<comment type="subcellular location">
    <subcellularLocation>
        <location evidence="1 12 13">Cytoplasm</location>
    </subcellularLocation>
</comment>
<evidence type="ECO:0000256" key="10">
    <source>
        <dbReference type="ARBA" id="ARBA00023204"/>
    </source>
</evidence>
<dbReference type="PANTHER" id="PTHR32182">
    <property type="entry name" value="DNA REPLICATION AND REPAIR PROTEIN RECF"/>
    <property type="match status" value="1"/>
</dbReference>
<reference evidence="16" key="2">
    <citation type="submission" date="2011-02" db="EMBL/GenBank/DDBJ databases">
        <title>The complete genome of Syntrophobotulus glycolicus DSM 8271.</title>
        <authorList>
            <person name="Lucas S."/>
            <person name="Copeland A."/>
            <person name="Lapidus A."/>
            <person name="Bruce D."/>
            <person name="Goodwin L."/>
            <person name="Pitluck S."/>
            <person name="Kyrpides N."/>
            <person name="Mavromatis K."/>
            <person name="Pagani I."/>
            <person name="Ivanova N."/>
            <person name="Mikhailova N."/>
            <person name="Chertkov O."/>
            <person name="Held B."/>
            <person name="Detter J.C."/>
            <person name="Tapia R."/>
            <person name="Han C."/>
            <person name="Land M."/>
            <person name="Hauser L."/>
            <person name="Markowitz V."/>
            <person name="Cheng J.-F."/>
            <person name="Hugenholtz P."/>
            <person name="Woyke T."/>
            <person name="Wu D."/>
            <person name="Spring S."/>
            <person name="Schroeder M."/>
            <person name="Brambilla E."/>
            <person name="Klenk H.-P."/>
            <person name="Eisen J.A."/>
        </authorList>
    </citation>
    <scope>NUCLEOTIDE SEQUENCE [LARGE SCALE GENOMIC DNA]</scope>
    <source>
        <strain evidence="16">DSM 8271 / FlGlyR</strain>
    </source>
</reference>
<dbReference type="InterPro" id="IPR042174">
    <property type="entry name" value="RecF_2"/>
</dbReference>
<feature type="domain" description="RecF/RecN/SMC N-terminal" evidence="14">
    <location>
        <begin position="3"/>
        <end position="351"/>
    </location>
</feature>
<dbReference type="PROSITE" id="PS00618">
    <property type="entry name" value="RECF_2"/>
    <property type="match status" value="1"/>
</dbReference>
<dbReference type="CDD" id="cd03242">
    <property type="entry name" value="ABC_RecF"/>
    <property type="match status" value="1"/>
</dbReference>
<feature type="binding site" evidence="12">
    <location>
        <begin position="30"/>
        <end position="37"/>
    </location>
    <ligand>
        <name>ATP</name>
        <dbReference type="ChEBI" id="CHEBI:30616"/>
    </ligand>
</feature>
<dbReference type="GO" id="GO:0006302">
    <property type="term" value="P:double-strand break repair"/>
    <property type="evidence" value="ECO:0007669"/>
    <property type="project" value="TreeGrafter"/>
</dbReference>
<dbReference type="NCBIfam" id="TIGR00611">
    <property type="entry name" value="recf"/>
    <property type="match status" value="1"/>
</dbReference>
<dbReference type="eggNOG" id="COG1195">
    <property type="taxonomic scope" value="Bacteria"/>
</dbReference>
<dbReference type="AlphaFoldDB" id="F0SUH1"/>
<dbReference type="HOGENOM" id="CLU_040267_0_1_9"/>
<dbReference type="InterPro" id="IPR018078">
    <property type="entry name" value="DNA-binding_RecF_CS"/>
</dbReference>
<keyword evidence="9 12" id="KW-0238">DNA-binding</keyword>
<dbReference type="PANTHER" id="PTHR32182:SF0">
    <property type="entry name" value="DNA REPLICATION AND REPAIR PROTEIN RECF"/>
    <property type="match status" value="1"/>
</dbReference>
<evidence type="ECO:0000256" key="5">
    <source>
        <dbReference type="ARBA" id="ARBA00022705"/>
    </source>
</evidence>
<evidence type="ECO:0000256" key="2">
    <source>
        <dbReference type="ARBA" id="ARBA00008016"/>
    </source>
</evidence>
<dbReference type="EMBL" id="CP002547">
    <property type="protein sequence ID" value="ADY54384.1"/>
    <property type="molecule type" value="Genomic_DNA"/>
</dbReference>
<dbReference type="OrthoDB" id="9803889at2"/>
<proteinExistence type="inferred from homology"/>
<dbReference type="Pfam" id="PF02463">
    <property type="entry name" value="SMC_N"/>
    <property type="match status" value="1"/>
</dbReference>
<evidence type="ECO:0000313" key="15">
    <source>
        <dbReference type="EMBL" id="ADY54384.1"/>
    </source>
</evidence>
<evidence type="ECO:0000256" key="1">
    <source>
        <dbReference type="ARBA" id="ARBA00004496"/>
    </source>
</evidence>
<dbReference type="STRING" id="645991.Sgly_0003"/>
<gene>
    <name evidence="12" type="primary">recF</name>
    <name evidence="15" type="ordered locus">Sgly_0003</name>
</gene>
<evidence type="ECO:0000256" key="13">
    <source>
        <dbReference type="RuleBase" id="RU000578"/>
    </source>
</evidence>
<reference evidence="15 16" key="1">
    <citation type="journal article" date="2011" name="Stand. Genomic Sci.">
        <title>Complete genome sequence of Syntrophobotulus glycolicus type strain (FlGlyR).</title>
        <authorList>
            <person name="Han C."/>
            <person name="Mwirichia R."/>
            <person name="Chertkov O."/>
            <person name="Held B."/>
            <person name="Lapidus A."/>
            <person name="Nolan M."/>
            <person name="Lucas S."/>
            <person name="Hammon N."/>
            <person name="Deshpande S."/>
            <person name="Cheng J.F."/>
            <person name="Tapia R."/>
            <person name="Goodwin L."/>
            <person name="Pitluck S."/>
            <person name="Huntemann M."/>
            <person name="Liolios K."/>
            <person name="Ivanova N."/>
            <person name="Pagani I."/>
            <person name="Mavromatis K."/>
            <person name="Ovchinikova G."/>
            <person name="Pati A."/>
            <person name="Chen A."/>
            <person name="Palaniappan K."/>
            <person name="Land M."/>
            <person name="Hauser L."/>
            <person name="Brambilla E.M."/>
            <person name="Rohde M."/>
            <person name="Spring S."/>
            <person name="Sikorski J."/>
            <person name="Goker M."/>
            <person name="Woyke T."/>
            <person name="Bristow J."/>
            <person name="Eisen J.A."/>
            <person name="Markowitz V."/>
            <person name="Hugenholtz P."/>
            <person name="Kyrpides N.C."/>
            <person name="Klenk H.P."/>
            <person name="Detter J.C."/>
        </authorList>
    </citation>
    <scope>NUCLEOTIDE SEQUENCE [LARGE SCALE GENOMIC DNA]</scope>
    <source>
        <strain evidence="16">DSM 8271 / FlGlyR</strain>
    </source>
</reference>
<evidence type="ECO:0000259" key="14">
    <source>
        <dbReference type="Pfam" id="PF02463"/>
    </source>
</evidence>
<name>F0SUH1_SYNGF</name>
<dbReference type="KEGG" id="sgy:Sgly_0003"/>
<evidence type="ECO:0000313" key="16">
    <source>
        <dbReference type="Proteomes" id="UP000007488"/>
    </source>
</evidence>
<evidence type="ECO:0000256" key="12">
    <source>
        <dbReference type="HAMAP-Rule" id="MF_00365"/>
    </source>
</evidence>
<comment type="similarity">
    <text evidence="2 12 13">Belongs to the RecF family.</text>
</comment>
<dbReference type="GO" id="GO:0005524">
    <property type="term" value="F:ATP binding"/>
    <property type="evidence" value="ECO:0007669"/>
    <property type="project" value="UniProtKB-UniRule"/>
</dbReference>
<evidence type="ECO:0000256" key="9">
    <source>
        <dbReference type="ARBA" id="ARBA00023125"/>
    </source>
</evidence>
<keyword evidence="6 12" id="KW-0547">Nucleotide-binding</keyword>
<dbReference type="InterPro" id="IPR003395">
    <property type="entry name" value="RecF/RecN/SMC_N"/>
</dbReference>
<keyword evidence="7 12" id="KW-0227">DNA damage</keyword>
<dbReference type="SUPFAM" id="SSF52540">
    <property type="entry name" value="P-loop containing nucleoside triphosphate hydrolases"/>
    <property type="match status" value="1"/>
</dbReference>
<evidence type="ECO:0000256" key="4">
    <source>
        <dbReference type="ARBA" id="ARBA00022490"/>
    </source>
</evidence>
<dbReference type="Gene3D" id="3.40.50.300">
    <property type="entry name" value="P-loop containing nucleotide triphosphate hydrolases"/>
    <property type="match status" value="1"/>
</dbReference>
<dbReference type="InterPro" id="IPR001238">
    <property type="entry name" value="DNA-binding_RecF"/>
</dbReference>